<reference evidence="2" key="1">
    <citation type="submission" date="2009-07" db="EMBL/GenBank/DDBJ databases">
        <title>Complete nucleotide sequence of plasmid pVAE259 from Vibrio alginolyticus and analysis of the molecular biological characteristics of the plasmid.</title>
        <authorList>
            <person name="Su T."/>
            <person name="Luo P."/>
            <person name="Ren C.H."/>
            <person name="Hu C.Q."/>
        </authorList>
    </citation>
    <scope>NUCLEOTIDE SEQUENCE</scope>
    <source>
        <strain evidence="2">E259</strain>
        <plasmid evidence="2">pVAE259</plasmid>
    </source>
</reference>
<evidence type="ECO:0000313" key="2">
    <source>
        <dbReference type="EMBL" id="ACV04079.1"/>
    </source>
</evidence>
<dbReference type="EMBL" id="GQ395338">
    <property type="protein sequence ID" value="ACV04079.1"/>
    <property type="molecule type" value="Genomic_DNA"/>
</dbReference>
<dbReference type="AlphaFoldDB" id="C8CE64"/>
<evidence type="ECO:0000259" key="1">
    <source>
        <dbReference type="Pfam" id="PF05713"/>
    </source>
</evidence>
<sequence>MSKHKRPVRLEMIQVRVTKDEKDQIFANANGNASRWLRDLGLNPNSLVNKPRYKELKQDPKLVKEVASIGNNINQIARQINTVKKTTGGALNLIAVQARLAETNELLSKLIKQEPDDS</sequence>
<name>C8CE64_VIBAL</name>
<geneLocation type="plasmid" evidence="2">
    <name>pVAE259</name>
</geneLocation>
<organism evidence="2">
    <name type="scientific">Vibrio alginolyticus</name>
    <dbReference type="NCBI Taxonomy" id="663"/>
    <lineage>
        <taxon>Bacteria</taxon>
        <taxon>Pseudomonadati</taxon>
        <taxon>Pseudomonadota</taxon>
        <taxon>Gammaproteobacteria</taxon>
        <taxon>Vibrionales</taxon>
        <taxon>Vibrionaceae</taxon>
        <taxon>Vibrio</taxon>
    </lineage>
</organism>
<dbReference type="RefSeq" id="WP_012806057.1">
    <property type="nucleotide sequence ID" value="NC_013178.1"/>
</dbReference>
<protein>
    <recommendedName>
        <fullName evidence="1">Bacterial mobilisation domain-containing protein</fullName>
    </recommendedName>
</protein>
<accession>C8CE64</accession>
<proteinExistence type="predicted"/>
<keyword evidence="2" id="KW-0614">Plasmid</keyword>
<gene>
    <name evidence="2" type="ORF">pVAE259_00025</name>
</gene>
<dbReference type="Pfam" id="PF05713">
    <property type="entry name" value="MobC"/>
    <property type="match status" value="1"/>
</dbReference>
<dbReference type="InterPro" id="IPR008687">
    <property type="entry name" value="MobC"/>
</dbReference>
<feature type="domain" description="Bacterial mobilisation" evidence="1">
    <location>
        <begin position="65"/>
        <end position="110"/>
    </location>
</feature>